<evidence type="ECO:0000256" key="2">
    <source>
        <dbReference type="ARBA" id="ARBA00022448"/>
    </source>
</evidence>
<feature type="signal peptide" evidence="10">
    <location>
        <begin position="1"/>
        <end position="24"/>
    </location>
</feature>
<dbReference type="Pfam" id="PF00528">
    <property type="entry name" value="BPD_transp_1"/>
    <property type="match status" value="1"/>
</dbReference>
<evidence type="ECO:0000313" key="12">
    <source>
        <dbReference type="EMBL" id="QAA94937.1"/>
    </source>
</evidence>
<reference evidence="12 13" key="1">
    <citation type="submission" date="2017-08" db="EMBL/GenBank/DDBJ databases">
        <authorList>
            <person name="Park S.-J."/>
            <person name="Kim H."/>
        </authorList>
    </citation>
    <scope>NUCLEOTIDE SEQUENCE [LARGE SCALE GENOMIC DNA]</scope>
    <source>
        <strain evidence="13">ye3</strain>
    </source>
</reference>
<dbReference type="InterPro" id="IPR035906">
    <property type="entry name" value="MetI-like_sf"/>
</dbReference>
<evidence type="ECO:0000256" key="4">
    <source>
        <dbReference type="ARBA" id="ARBA00022692"/>
    </source>
</evidence>
<dbReference type="PROSITE" id="PS50928">
    <property type="entry name" value="ABC_TM1"/>
    <property type="match status" value="1"/>
</dbReference>
<keyword evidence="2 9" id="KW-0813">Transport</keyword>
<dbReference type="InterPro" id="IPR000515">
    <property type="entry name" value="MetI-like"/>
</dbReference>
<dbReference type="KEGG" id="pus:CKA81_14555"/>
<dbReference type="SUPFAM" id="SSF161098">
    <property type="entry name" value="MetI-like"/>
    <property type="match status" value="1"/>
</dbReference>
<evidence type="ECO:0000256" key="8">
    <source>
        <dbReference type="ARBA" id="ARBA00035652"/>
    </source>
</evidence>
<keyword evidence="4 9" id="KW-0812">Transmembrane</keyword>
<comment type="similarity">
    <text evidence="8">In the N-terminal section; belongs to the binding-protein-dependent transport system permease family.</text>
</comment>
<dbReference type="EMBL" id="CP022987">
    <property type="protein sequence ID" value="QAA94937.1"/>
    <property type="molecule type" value="Genomic_DNA"/>
</dbReference>
<evidence type="ECO:0000259" key="11">
    <source>
        <dbReference type="PROSITE" id="PS50928"/>
    </source>
</evidence>
<dbReference type="GO" id="GO:0015871">
    <property type="term" value="P:choline transport"/>
    <property type="evidence" value="ECO:0007669"/>
    <property type="project" value="TreeGrafter"/>
</dbReference>
<comment type="subcellular location">
    <subcellularLocation>
        <location evidence="1 9">Cell membrane</location>
        <topology evidence="1 9">Multi-pass membrane protein</topology>
    </subcellularLocation>
</comment>
<keyword evidence="3" id="KW-1003">Cell membrane</keyword>
<feature type="transmembrane region" description="Helical" evidence="9">
    <location>
        <begin position="584"/>
        <end position="606"/>
    </location>
</feature>
<dbReference type="GO" id="GO:0043190">
    <property type="term" value="C:ATP-binding cassette (ABC) transporter complex"/>
    <property type="evidence" value="ECO:0007669"/>
    <property type="project" value="InterPro"/>
</dbReference>
<dbReference type="Gene3D" id="1.10.3720.10">
    <property type="entry name" value="MetI-like"/>
    <property type="match status" value="1"/>
</dbReference>
<dbReference type="InterPro" id="IPR007210">
    <property type="entry name" value="ABC_Gly_betaine_transp_sub-bd"/>
</dbReference>
<keyword evidence="6 9" id="KW-0472">Membrane</keyword>
<dbReference type="SUPFAM" id="SSF53850">
    <property type="entry name" value="Periplasmic binding protein-like II"/>
    <property type="match status" value="1"/>
</dbReference>
<dbReference type="OrthoDB" id="9787902at2"/>
<feature type="domain" description="ABC transmembrane type-1" evidence="11">
    <location>
        <begin position="465"/>
        <end position="644"/>
    </location>
</feature>
<evidence type="ECO:0000256" key="3">
    <source>
        <dbReference type="ARBA" id="ARBA00022475"/>
    </source>
</evidence>
<sequence>MRRLAKILGAMALGAAGIWPQVGAAQSALCNDGVPIKLAGQTWESAEFTTQLISRLLVDGYGCKTDIVPGTPAAIESALAQGDVDIIAEQWSGRSPIIEKAIQQGDVQVVGDTLIGGAQQGWYVPDYVVHGDPARGIQPMAPDLKSWRDLPQYKGLFKDPEVPTKGRFLNCPTGWVCEQTNSRLLTLHGLDDDYNNFRAGTGAALDAAISSAYDRGEPILFYYWQPAGLMAKYDFYKIEQDPFNKECWDTIVSGEGQLCSSDFLVARLGVAVSSLFAQANPQLIEFFNKLRIEPALMNQMILTMTETRAPAADIAEQFLRTHPDVWQAWLAPEAMQKASAALSVPLEQPGAAGLTALPDSAAAPEATLAPQTRDGIFPLWSAADFVNRHLMSVVKAYGGVLRQVSDFLLTGILLPVERGMQNVPPWLFLALVALLSWHATRKAVSTVLFVVCLYAIGAVGLWDKLIQTFSLVLVSTVLSIVVGIPVGIVAARSRLLRRLLIPVLDVMQTLPSFVYLIPVLMLFGLGKVPALFATIIYAVPPLIRLTILGLRQVDHNVMEAAQAFGVTPWQMLIKVSLPLARPSIMAGVNQTTMMALAMVVVASMIGARGLGEDVLAGIQTLDVGRGLQAGIAIVILAIVIDRITQAYGKPRRARSGQQQVREMH</sequence>
<evidence type="ECO:0000256" key="9">
    <source>
        <dbReference type="RuleBase" id="RU363032"/>
    </source>
</evidence>
<keyword evidence="13" id="KW-1185">Reference proteome</keyword>
<dbReference type="FunFam" id="1.10.3720.10:FF:000001">
    <property type="entry name" value="Glycine betaine ABC transporter, permease"/>
    <property type="match status" value="1"/>
</dbReference>
<dbReference type="Proteomes" id="UP000283474">
    <property type="component" value="Chromosome"/>
</dbReference>
<evidence type="ECO:0000256" key="1">
    <source>
        <dbReference type="ARBA" id="ARBA00004651"/>
    </source>
</evidence>
<protein>
    <submittedName>
        <fullName evidence="12">Glycine/betaine ABC transporter substrate-binding protein</fullName>
    </submittedName>
</protein>
<dbReference type="PANTHER" id="PTHR47737:SF1">
    <property type="entry name" value="GLYCINE BETAINE_PROLINE BETAINE TRANSPORT SYSTEM PERMEASE PROTEIN PROW"/>
    <property type="match status" value="1"/>
</dbReference>
<accession>A0A410GF62</accession>
<dbReference type="CDD" id="cd06261">
    <property type="entry name" value="TM_PBP2"/>
    <property type="match status" value="1"/>
</dbReference>
<gene>
    <name evidence="12" type="ORF">CKA81_14555</name>
</gene>
<feature type="transmembrane region" description="Helical" evidence="9">
    <location>
        <begin position="446"/>
        <end position="462"/>
    </location>
</feature>
<evidence type="ECO:0000256" key="6">
    <source>
        <dbReference type="ARBA" id="ARBA00023136"/>
    </source>
</evidence>
<comment type="similarity">
    <text evidence="7">In the C-terminal section; belongs to the OsmX family.</text>
</comment>
<feature type="chain" id="PRO_5019344786" evidence="10">
    <location>
        <begin position="25"/>
        <end position="664"/>
    </location>
</feature>
<comment type="similarity">
    <text evidence="9">Belongs to the binding-protein-dependent transport system permease family.</text>
</comment>
<dbReference type="PANTHER" id="PTHR47737">
    <property type="entry name" value="GLYCINE BETAINE/PROLINE BETAINE TRANSPORT SYSTEM PERMEASE PROTEIN PROW"/>
    <property type="match status" value="1"/>
</dbReference>
<keyword evidence="10" id="KW-0732">Signal</keyword>
<organism evidence="12 13">
    <name type="scientific">Pollutimonas thiosulfatoxidans</name>
    <dbReference type="NCBI Taxonomy" id="2028345"/>
    <lineage>
        <taxon>Bacteria</taxon>
        <taxon>Pseudomonadati</taxon>
        <taxon>Pseudomonadota</taxon>
        <taxon>Betaproteobacteria</taxon>
        <taxon>Burkholderiales</taxon>
        <taxon>Alcaligenaceae</taxon>
        <taxon>Pollutimonas</taxon>
    </lineage>
</organism>
<feature type="transmembrane region" description="Helical" evidence="9">
    <location>
        <begin position="468"/>
        <end position="491"/>
    </location>
</feature>
<dbReference type="Pfam" id="PF04069">
    <property type="entry name" value="OpuAC"/>
    <property type="match status" value="1"/>
</dbReference>
<dbReference type="GO" id="GO:0005275">
    <property type="term" value="F:amine transmembrane transporter activity"/>
    <property type="evidence" value="ECO:0007669"/>
    <property type="project" value="TreeGrafter"/>
</dbReference>
<evidence type="ECO:0000256" key="7">
    <source>
        <dbReference type="ARBA" id="ARBA00035642"/>
    </source>
</evidence>
<dbReference type="AlphaFoldDB" id="A0A410GF62"/>
<dbReference type="CDD" id="cd13641">
    <property type="entry name" value="PBP2_HisX_like"/>
    <property type="match status" value="1"/>
</dbReference>
<keyword evidence="5 9" id="KW-1133">Transmembrane helix</keyword>
<proteinExistence type="inferred from homology"/>
<dbReference type="GO" id="GO:0015226">
    <property type="term" value="F:carnitine transmembrane transporter activity"/>
    <property type="evidence" value="ECO:0007669"/>
    <property type="project" value="TreeGrafter"/>
</dbReference>
<dbReference type="Gene3D" id="3.40.190.100">
    <property type="entry name" value="Glycine betaine-binding periplasmic protein, domain 2"/>
    <property type="match status" value="1"/>
</dbReference>
<evidence type="ECO:0000256" key="5">
    <source>
        <dbReference type="ARBA" id="ARBA00022989"/>
    </source>
</evidence>
<name>A0A410GF62_9BURK</name>
<dbReference type="GO" id="GO:0031460">
    <property type="term" value="P:glycine betaine transport"/>
    <property type="evidence" value="ECO:0007669"/>
    <property type="project" value="TreeGrafter"/>
</dbReference>
<dbReference type="Gene3D" id="3.40.190.10">
    <property type="entry name" value="Periplasmic binding protein-like II"/>
    <property type="match status" value="1"/>
</dbReference>
<evidence type="ECO:0000313" key="13">
    <source>
        <dbReference type="Proteomes" id="UP000283474"/>
    </source>
</evidence>
<feature type="transmembrane region" description="Helical" evidence="9">
    <location>
        <begin position="626"/>
        <end position="644"/>
    </location>
</feature>
<evidence type="ECO:0000256" key="10">
    <source>
        <dbReference type="SAM" id="SignalP"/>
    </source>
</evidence>
<dbReference type="RefSeq" id="WP_128355931.1">
    <property type="nucleotide sequence ID" value="NZ_CP022987.1"/>
</dbReference>